<keyword evidence="2" id="KW-0614">Plasmid</keyword>
<proteinExistence type="predicted"/>
<gene>
    <name evidence="2" type="ORF">pHA1_gp03</name>
</gene>
<dbReference type="EMBL" id="GU722198">
    <property type="protein sequence ID" value="ADJ54281.1"/>
    <property type="molecule type" value="Genomic_DNA"/>
</dbReference>
<evidence type="ECO:0000256" key="1">
    <source>
        <dbReference type="SAM" id="Phobius"/>
    </source>
</evidence>
<dbReference type="AlphaFoldDB" id="D9CGC7"/>
<protein>
    <submittedName>
        <fullName evidence="2">Uncharacterized protein</fullName>
    </submittedName>
</protein>
<name>D9CGC7_9ARCH</name>
<keyword evidence="1" id="KW-0812">Transmembrane</keyword>
<feature type="transmembrane region" description="Helical" evidence="1">
    <location>
        <begin position="38"/>
        <end position="62"/>
    </location>
</feature>
<organism evidence="2">
    <name type="scientific">archaeon enrichment culture clone 1(2010)</name>
    <dbReference type="NCBI Taxonomy" id="795325"/>
    <lineage>
        <taxon>Archaea</taxon>
        <taxon>environmental samples</taxon>
    </lineage>
</organism>
<evidence type="ECO:0000313" key="2">
    <source>
        <dbReference type="EMBL" id="ADJ54281.1"/>
    </source>
</evidence>
<reference evidence="2" key="1">
    <citation type="journal article" date="2010" name="Environ. Microbiol.">
        <title>Metagenomic analyses of novel viruses and plasmids from a cultured environmental sample of hyperthermophilic neutrophiles.</title>
        <authorList>
            <person name="Garrett R.A."/>
            <person name="Prangishvili D."/>
            <person name="Shah S.A."/>
            <person name="Reuter M."/>
            <person name="Stetter K.O."/>
            <person name="Peng X."/>
        </authorList>
    </citation>
    <scope>NUCLEOTIDE SEQUENCE</scope>
    <source>
        <plasmid evidence="2">hyperthermophilic archaeal plasmid 1</plasmid>
    </source>
</reference>
<sequence length="91" mass="10383">MFIECMRAGHVQEPMLVTAWAYDGVTPAWLSVCFLVEFYLVGGLCFVICWSSVVMGMAVYLFPKCYLIPPFCVLFPRANLTHTIIYCKVFL</sequence>
<accession>D9CGC7</accession>
<keyword evidence="1" id="KW-0472">Membrane</keyword>
<keyword evidence="1" id="KW-1133">Transmembrane helix</keyword>
<geneLocation type="plasmid" evidence="2">
    <name>hyperthermophilic archaeal plasmid 1</name>
</geneLocation>